<comment type="caution">
    <text evidence="2">The sequence shown here is derived from an EMBL/GenBank/DDBJ whole genome shotgun (WGS) entry which is preliminary data.</text>
</comment>
<evidence type="ECO:0000313" key="3">
    <source>
        <dbReference type="Proteomes" id="UP001157418"/>
    </source>
</evidence>
<keyword evidence="3" id="KW-1185">Reference proteome</keyword>
<feature type="compositionally biased region" description="Acidic residues" evidence="1">
    <location>
        <begin position="59"/>
        <end position="86"/>
    </location>
</feature>
<proteinExistence type="predicted"/>
<dbReference type="Proteomes" id="UP001157418">
    <property type="component" value="Unassembled WGS sequence"/>
</dbReference>
<dbReference type="EMBL" id="CAKMRJ010001112">
    <property type="protein sequence ID" value="CAH1421421.1"/>
    <property type="molecule type" value="Genomic_DNA"/>
</dbReference>
<evidence type="ECO:0000256" key="1">
    <source>
        <dbReference type="SAM" id="MobiDB-lite"/>
    </source>
</evidence>
<organism evidence="2 3">
    <name type="scientific">Lactuca virosa</name>
    <dbReference type="NCBI Taxonomy" id="75947"/>
    <lineage>
        <taxon>Eukaryota</taxon>
        <taxon>Viridiplantae</taxon>
        <taxon>Streptophyta</taxon>
        <taxon>Embryophyta</taxon>
        <taxon>Tracheophyta</taxon>
        <taxon>Spermatophyta</taxon>
        <taxon>Magnoliopsida</taxon>
        <taxon>eudicotyledons</taxon>
        <taxon>Gunneridae</taxon>
        <taxon>Pentapetalae</taxon>
        <taxon>asterids</taxon>
        <taxon>campanulids</taxon>
        <taxon>Asterales</taxon>
        <taxon>Asteraceae</taxon>
        <taxon>Cichorioideae</taxon>
        <taxon>Cichorieae</taxon>
        <taxon>Lactucinae</taxon>
        <taxon>Lactuca</taxon>
    </lineage>
</organism>
<sequence>MNQSRKATKVAYQRLKELVKFGKFVEVEDTPAASSINAEVAKEHVAPKPKFQFAFQEVEISDDDDDDDDDDDVNNDDDDDDDDDGMDFCMFVPSKEPVNEAVISPAETEKEINIFKQPNDPTPEQMEALIEQLQSTARKPPQAVPVTPASPSGSDKENSSASLMPSKRKRRDPRPGVLISDQVQKEFSTIELDSMAQNIPSPVTESIPVIQEISSLLPESSPMDQDFQIPIIEDVVLSSEGAQASGSSFEALELDISKGKSKLHESEFVDVALLQNKVFDLEQSSAEKDLIIGKQDIRISDLEKENSIKDAKIS</sequence>
<dbReference type="AlphaFoldDB" id="A0AAU9M7C5"/>
<accession>A0AAU9M7C5</accession>
<evidence type="ECO:0000313" key="2">
    <source>
        <dbReference type="EMBL" id="CAH1421421.1"/>
    </source>
</evidence>
<feature type="region of interest" description="Disordered" evidence="1">
    <location>
        <begin position="59"/>
        <end position="181"/>
    </location>
</feature>
<gene>
    <name evidence="2" type="ORF">LVIROSA_LOCUS8826</name>
</gene>
<feature type="compositionally biased region" description="Polar residues" evidence="1">
    <location>
        <begin position="149"/>
        <end position="163"/>
    </location>
</feature>
<reference evidence="2 3" key="1">
    <citation type="submission" date="2022-01" db="EMBL/GenBank/DDBJ databases">
        <authorList>
            <person name="Xiong W."/>
            <person name="Schranz E."/>
        </authorList>
    </citation>
    <scope>NUCLEOTIDE SEQUENCE [LARGE SCALE GENOMIC DNA]</scope>
</reference>
<protein>
    <submittedName>
        <fullName evidence="2">Uncharacterized protein</fullName>
    </submittedName>
</protein>
<name>A0AAU9M7C5_9ASTR</name>